<keyword evidence="2" id="KW-0479">Metal-binding</keyword>
<dbReference type="InterPro" id="IPR044862">
    <property type="entry name" value="Pro_4_hyd_alph_FE2OG_OXY"/>
</dbReference>
<dbReference type="GO" id="GO:0031543">
    <property type="term" value="F:peptidyl-proline dioxygenase activity"/>
    <property type="evidence" value="ECO:0007669"/>
    <property type="project" value="TreeGrafter"/>
</dbReference>
<dbReference type="InterPro" id="IPR051559">
    <property type="entry name" value="HIF_prolyl_hydroxylases"/>
</dbReference>
<protein>
    <recommendedName>
        <fullName evidence="7">Fe2OG dioxygenase domain-containing protein</fullName>
    </recommendedName>
</protein>
<dbReference type="SMART" id="SM00702">
    <property type="entry name" value="P4Hc"/>
    <property type="match status" value="1"/>
</dbReference>
<keyword evidence="4" id="KW-0223">Dioxygenase</keyword>
<dbReference type="GO" id="GO:0071456">
    <property type="term" value="P:cellular response to hypoxia"/>
    <property type="evidence" value="ECO:0007669"/>
    <property type="project" value="TreeGrafter"/>
</dbReference>
<feature type="domain" description="Fe2OG dioxygenase" evidence="7">
    <location>
        <begin position="59"/>
        <end position="195"/>
    </location>
</feature>
<accession>A0A7C9FN76</accession>
<evidence type="ECO:0000313" key="8">
    <source>
        <dbReference type="EMBL" id="MPR32651.1"/>
    </source>
</evidence>
<comment type="caution">
    <text evidence="8">The sequence shown here is derived from an EMBL/GenBank/DDBJ whole genome shotgun (WGS) entry which is preliminary data.</text>
</comment>
<dbReference type="PROSITE" id="PS51471">
    <property type="entry name" value="FE2OG_OXY"/>
    <property type="match status" value="1"/>
</dbReference>
<proteinExistence type="predicted"/>
<evidence type="ECO:0000256" key="3">
    <source>
        <dbReference type="ARBA" id="ARBA00022896"/>
    </source>
</evidence>
<keyword evidence="9" id="KW-1185">Reference proteome</keyword>
<dbReference type="PANTHER" id="PTHR12907:SF26">
    <property type="entry name" value="HIF PROLYL HYDROXYLASE, ISOFORM C"/>
    <property type="match status" value="1"/>
</dbReference>
<keyword evidence="6" id="KW-0408">Iron</keyword>
<evidence type="ECO:0000259" key="7">
    <source>
        <dbReference type="PROSITE" id="PS51471"/>
    </source>
</evidence>
<evidence type="ECO:0000256" key="5">
    <source>
        <dbReference type="ARBA" id="ARBA00023002"/>
    </source>
</evidence>
<dbReference type="InterPro" id="IPR006620">
    <property type="entry name" value="Pro_4_hyd_alph"/>
</dbReference>
<evidence type="ECO:0000256" key="1">
    <source>
        <dbReference type="ARBA" id="ARBA00001961"/>
    </source>
</evidence>
<dbReference type="EMBL" id="WHLY01000002">
    <property type="protein sequence ID" value="MPR32651.1"/>
    <property type="molecule type" value="Genomic_DNA"/>
</dbReference>
<dbReference type="AlphaFoldDB" id="A0A7C9FN76"/>
<sequence>MPRLFPYMHVENFLDEDLSQQLLAYAVNNKDIYTHSLVGKENKINEKVRISHVSRELGPWEKVIQEKVEAFYPQIRQGLGMADFNKRKNFEIELAAHGDGAFFKPHIDMRLGETGDRVISAVYYLHGTPKNFAGGGLKIYPMEIFPGDDQPVVLEPTHNSLAVFQSYVHHEVLPVSCPSGEFQDYRFAINCWIHKA</sequence>
<dbReference type="RefSeq" id="WP_152757268.1">
    <property type="nucleotide sequence ID" value="NZ_WHLY01000002.1"/>
</dbReference>
<gene>
    <name evidence="8" type="ORF">GBK04_04615</name>
</gene>
<dbReference type="GO" id="GO:0008198">
    <property type="term" value="F:ferrous iron binding"/>
    <property type="evidence" value="ECO:0007669"/>
    <property type="project" value="TreeGrafter"/>
</dbReference>
<organism evidence="8 9">
    <name type="scientific">Salmonirosea aquatica</name>
    <dbReference type="NCBI Taxonomy" id="2654236"/>
    <lineage>
        <taxon>Bacteria</taxon>
        <taxon>Pseudomonadati</taxon>
        <taxon>Bacteroidota</taxon>
        <taxon>Cytophagia</taxon>
        <taxon>Cytophagales</taxon>
        <taxon>Spirosomataceae</taxon>
        <taxon>Salmonirosea</taxon>
    </lineage>
</organism>
<evidence type="ECO:0000313" key="9">
    <source>
        <dbReference type="Proteomes" id="UP000479293"/>
    </source>
</evidence>
<dbReference type="PANTHER" id="PTHR12907">
    <property type="entry name" value="EGL NINE HOMOLOG-RELATED"/>
    <property type="match status" value="1"/>
</dbReference>
<keyword evidence="3" id="KW-0847">Vitamin C</keyword>
<reference evidence="8 9" key="1">
    <citation type="submission" date="2019-10" db="EMBL/GenBank/DDBJ databases">
        <title>Draft Genome Sequence of Cytophagaceae sp. SJW1-29.</title>
        <authorList>
            <person name="Choi A."/>
        </authorList>
    </citation>
    <scope>NUCLEOTIDE SEQUENCE [LARGE SCALE GENOMIC DNA]</scope>
    <source>
        <strain evidence="8 9">SJW1-29</strain>
    </source>
</reference>
<keyword evidence="5" id="KW-0560">Oxidoreductase</keyword>
<evidence type="ECO:0000256" key="4">
    <source>
        <dbReference type="ARBA" id="ARBA00022964"/>
    </source>
</evidence>
<dbReference type="Gene3D" id="2.60.120.620">
    <property type="entry name" value="q2cbj1_9rhob like domain"/>
    <property type="match status" value="1"/>
</dbReference>
<evidence type="ECO:0000256" key="6">
    <source>
        <dbReference type="ARBA" id="ARBA00023004"/>
    </source>
</evidence>
<name>A0A7C9FN76_9BACT</name>
<evidence type="ECO:0000256" key="2">
    <source>
        <dbReference type="ARBA" id="ARBA00022723"/>
    </source>
</evidence>
<dbReference type="Proteomes" id="UP000479293">
    <property type="component" value="Unassembled WGS sequence"/>
</dbReference>
<comment type="cofactor">
    <cofactor evidence="1">
        <name>L-ascorbate</name>
        <dbReference type="ChEBI" id="CHEBI:38290"/>
    </cofactor>
</comment>
<dbReference type="Pfam" id="PF13640">
    <property type="entry name" value="2OG-FeII_Oxy_3"/>
    <property type="match status" value="1"/>
</dbReference>
<dbReference type="GO" id="GO:0031418">
    <property type="term" value="F:L-ascorbic acid binding"/>
    <property type="evidence" value="ECO:0007669"/>
    <property type="project" value="UniProtKB-KW"/>
</dbReference>
<dbReference type="InterPro" id="IPR005123">
    <property type="entry name" value="Oxoglu/Fe-dep_dioxygenase_dom"/>
</dbReference>